<feature type="transmembrane region" description="Helical" evidence="1">
    <location>
        <begin position="12"/>
        <end position="29"/>
    </location>
</feature>
<evidence type="ECO:0000313" key="3">
    <source>
        <dbReference type="Proteomes" id="UP000742786"/>
    </source>
</evidence>
<proteinExistence type="predicted"/>
<dbReference type="EMBL" id="CAJQUM010000001">
    <property type="protein sequence ID" value="CAG4884168.1"/>
    <property type="molecule type" value="Genomic_DNA"/>
</dbReference>
<reference evidence="2" key="1">
    <citation type="submission" date="2021-04" db="EMBL/GenBank/DDBJ databases">
        <authorList>
            <person name="Hornung B."/>
        </authorList>
    </citation>
    <scope>NUCLEOTIDE SEQUENCE</scope>
    <source>
        <strain evidence="2">G5G6</strain>
    </source>
</reference>
<keyword evidence="1" id="KW-0812">Transmembrane</keyword>
<feature type="transmembrane region" description="Helical" evidence="1">
    <location>
        <begin position="41"/>
        <end position="61"/>
    </location>
</feature>
<name>A0A916N0Q5_9PROT</name>
<evidence type="ECO:0000313" key="2">
    <source>
        <dbReference type="EMBL" id="CAG4884168.1"/>
    </source>
</evidence>
<dbReference type="Proteomes" id="UP000742786">
    <property type="component" value="Unassembled WGS sequence"/>
</dbReference>
<keyword evidence="1" id="KW-1133">Transmembrane helix</keyword>
<keyword evidence="3" id="KW-1185">Reference proteome</keyword>
<dbReference type="RefSeq" id="WP_220636041.1">
    <property type="nucleotide sequence ID" value="NZ_CAJQUM010000001.1"/>
</dbReference>
<accession>A0A916N0Q5</accession>
<comment type="caution">
    <text evidence="2">The sequence shown here is derived from an EMBL/GenBank/DDBJ whole genome shotgun (WGS) entry which is preliminary data.</text>
</comment>
<organism evidence="2 3">
    <name type="scientific">Georgfuchsia toluolica</name>
    <dbReference type="NCBI Taxonomy" id="424218"/>
    <lineage>
        <taxon>Bacteria</taxon>
        <taxon>Pseudomonadati</taxon>
        <taxon>Pseudomonadota</taxon>
        <taxon>Betaproteobacteria</taxon>
        <taxon>Nitrosomonadales</taxon>
        <taxon>Sterolibacteriaceae</taxon>
        <taxon>Georgfuchsia</taxon>
    </lineage>
</organism>
<sequence>MNLKLPRPDRRLLAVALFGALLLTALWYSDRDAKSIHRGFITIPSWAVVTILIAHSGNLIFIKAVFEGKPIDVFNHGRMRREVTYIDASLKE</sequence>
<evidence type="ECO:0000256" key="1">
    <source>
        <dbReference type="SAM" id="Phobius"/>
    </source>
</evidence>
<dbReference type="AlphaFoldDB" id="A0A916N0Q5"/>
<keyword evidence="1" id="KW-0472">Membrane</keyword>
<gene>
    <name evidence="2" type="ORF">GTOL_12051</name>
</gene>
<protein>
    <submittedName>
        <fullName evidence="2">Uncharacterized protein</fullName>
    </submittedName>
</protein>